<sequence length="256" mass="28862">MIIEVDYLDATCLKKLADKEILVIRVKQFVPNLLAEQLGEKILGHGFDRYLNAPSIGRIGMAFYEAENKPQRVEDYFESVLQNIDDLRQRCSPYYSPIDKLRCILDEFWPAGAQIETLYGKKMYVGLSRVVIPGVTFLAHHDIFAKDAPDSFKAKSLQAQFAANVYLSMPSEGGALQIWKDELSAEEFDAMRGDSYGIEPYLLGEPALEIRPDVGDLLIFNSRCMHSVTAGVDDLRLSLSCFIGYRGTENPLSFWS</sequence>
<protein>
    <submittedName>
        <fullName evidence="2">Proline hydroxylase</fullName>
    </submittedName>
</protein>
<dbReference type="Pfam" id="PF13640">
    <property type="entry name" value="2OG-FeII_Oxy_3"/>
    <property type="match status" value="1"/>
</dbReference>
<evidence type="ECO:0000313" key="3">
    <source>
        <dbReference type="Proteomes" id="UP000186277"/>
    </source>
</evidence>
<dbReference type="RefSeq" id="WP_074018371.1">
    <property type="nucleotide sequence ID" value="NZ_CAWMWP010000001.1"/>
</dbReference>
<reference evidence="2 3" key="1">
    <citation type="submission" date="2016-09" db="EMBL/GenBank/DDBJ databases">
        <title>Xenorhabdus thuongxuanensis sp. nov. and Xenorhabdus eapokensis sp. nov., isolated from Steinernema species.</title>
        <authorList>
            <person name="Kaempfer P."/>
            <person name="Tobias N.J."/>
            <person name="Phan Ke L."/>
            <person name="Bode H.B."/>
            <person name="Glaeser S.P."/>
        </authorList>
    </citation>
    <scope>NUCLEOTIDE SEQUENCE [LARGE SCALE GENOMIC DNA]</scope>
    <source>
        <strain evidence="2 3">30TX1</strain>
    </source>
</reference>
<dbReference type="OrthoDB" id="6532393at2"/>
<keyword evidence="3" id="KW-1185">Reference proteome</keyword>
<dbReference type="Proteomes" id="UP000186277">
    <property type="component" value="Unassembled WGS sequence"/>
</dbReference>
<dbReference type="AlphaFoldDB" id="A0A1Q5U9D6"/>
<name>A0A1Q5U9D6_9GAMM</name>
<comment type="caution">
    <text evidence="2">The sequence shown here is derived from an EMBL/GenBank/DDBJ whole genome shotgun (WGS) entry which is preliminary data.</text>
</comment>
<organism evidence="2 3">
    <name type="scientific">Xenorhabdus thuongxuanensis</name>
    <dbReference type="NCBI Taxonomy" id="1873484"/>
    <lineage>
        <taxon>Bacteria</taxon>
        <taxon>Pseudomonadati</taxon>
        <taxon>Pseudomonadota</taxon>
        <taxon>Gammaproteobacteria</taxon>
        <taxon>Enterobacterales</taxon>
        <taxon>Morganellaceae</taxon>
        <taxon>Xenorhabdus</taxon>
    </lineage>
</organism>
<accession>A0A1Q5U9D6</accession>
<dbReference type="Gene3D" id="2.60.120.620">
    <property type="entry name" value="q2cbj1_9rhob like domain"/>
    <property type="match status" value="1"/>
</dbReference>
<dbReference type="EMBL" id="MKGR01000001">
    <property type="protein sequence ID" value="OKP09081.1"/>
    <property type="molecule type" value="Genomic_DNA"/>
</dbReference>
<dbReference type="InterPro" id="IPR044862">
    <property type="entry name" value="Pro_4_hyd_alph_FE2OG_OXY"/>
</dbReference>
<evidence type="ECO:0000313" key="2">
    <source>
        <dbReference type="EMBL" id="OKP09081.1"/>
    </source>
</evidence>
<feature type="domain" description="Prolyl 4-hydroxylase alpha subunit Fe(2+) 2OG dioxygenase" evidence="1">
    <location>
        <begin position="134"/>
        <end position="243"/>
    </location>
</feature>
<evidence type="ECO:0000259" key="1">
    <source>
        <dbReference type="Pfam" id="PF13640"/>
    </source>
</evidence>
<gene>
    <name evidence="2" type="ORF">Xentx_00167</name>
</gene>
<proteinExistence type="predicted"/>